<dbReference type="FunFam" id="2.30.30.140:FF:000018">
    <property type="entry name" value="Serine/threonine-protein kinase 31"/>
    <property type="match status" value="1"/>
</dbReference>
<dbReference type="PANTHER" id="PTHR16442:SF1">
    <property type="entry name" value="RING FINGER PROTEIN 17"/>
    <property type="match status" value="1"/>
</dbReference>
<name>A0A3Q2D745_CYPVA</name>
<sequence length="1213" mass="136233">LPEEGVYGLQEDSRIIGLIYTARTLKAALLEQVKKEKIRVKIEIMQASNKAKHAVQKWKEMQLNRLANLEAQCPCCQAVVSDVQERIKVLANAMQMAREVRRAPILEQYFFLDKLLETLQTPVDQEAFELQCINEGRSVRLVYQISAICRGRLGFKETESETQKAAVKGGIFNTHFPSPALNIVCFVLQLLIFLCVFCITGFFALVTQWVVVSHVVNPSYFYVRPVVERKESKILSQRIKELCCGDGCLFTLKDIIEKGSIVFMKGRDGQWCRGRVVEVFQNTCEKSLKVSRVSQLSGLRVFLLDYGAIKYIPIKETDESTLNYVNCVLRKVDEHLNEELSHIPPLAIRCSLKDLVPYNLAAGWSKEAKTKFCSVVGSAAVEMRPLGKDRVSLLVDLRKAPMDQPTDVSISVREYLVFIEVARFYSPVILGRRSLMYYPPVYPKANTECDAVVCHINNASDFYIQLVDNMESLLLTAKLQDCYNSLKEDELRIYCPEMGEACVACFQDNMWYRAQIEGHPRGQQVEVRYVDFGNKEVLSVSDLRKIKDEFFVLPAMALHCCLADVVPSDGKSWSEASILRFANLAHQKLVTVVAAGLDWERLFFWTCSFFFDSSVNEPKSNIAEVLVLEDLACFKNRPNVKKENPSGVDSALWDPPLELCSAPLELQPKSKQREQHKDLKVTVTHVNSPSSFYVRLTDSDSELQRVCELVEQECAQKELQDVEWKADMHCAANINGVWERGQMCCDVTSNTAEVRLCDHGNIMKIHVSNLRPLPPSLIGSLVLECTLSDIRPTGGQSTWTKTACDVFSTYLAGTVATMTIKEVKDGPPFSVELHCSNRTGKSISIADFLVKPQVIRSVIIRVVLCVWLRLQVKTSVYHPPELPRPGHILVSISAVGDDGLIYARTQNAENQLKQLRDGIQKSIKTLPKQKSYTWKSVKGCAVFGSDMLWYRGQLLELLGGHVKVQYVDSGAVENIPVVHVYPMLLCVEVPQLCVPCQLLGTNPVGGKWHHDGVALMKEVLLNRTVDLQVVELPADPRGPVTVEIFVDGMSLSRILCHHQHASIDWTLSTLKGVSPVPPAPILDEWDFSTEGLADLDESVLGSFVNPDLPLKGERFRVRVTHLLTPNELFLRPVKETEDPDIGETLDEALLRINANISSLQDMNSFQSGAPCLAEYSDGRFYRARLMTFTSIEPLTVSVQHVDYGSDDSLPISK</sequence>
<reference evidence="3" key="2">
    <citation type="submission" date="2025-09" db="UniProtKB">
        <authorList>
            <consortium name="Ensembl"/>
        </authorList>
    </citation>
    <scope>IDENTIFICATION</scope>
</reference>
<keyword evidence="1" id="KW-0812">Transmembrane</keyword>
<dbReference type="Ensembl" id="ENSCVAT00000031068.1">
    <property type="protein sequence ID" value="ENSCVAP00000014317.1"/>
    <property type="gene ID" value="ENSCVAG00000017008.1"/>
</dbReference>
<dbReference type="Pfam" id="PF00567">
    <property type="entry name" value="TUDOR"/>
    <property type="match status" value="3"/>
</dbReference>
<dbReference type="PANTHER" id="PTHR16442">
    <property type="entry name" value="RING FINGER PROTEIN 17"/>
    <property type="match status" value="1"/>
</dbReference>
<proteinExistence type="predicted"/>
<feature type="domain" description="Tudor" evidence="2">
    <location>
        <begin position="1164"/>
        <end position="1213"/>
    </location>
</feature>
<dbReference type="SMART" id="SM00333">
    <property type="entry name" value="TUDOR"/>
    <property type="match status" value="5"/>
</dbReference>
<reference evidence="3" key="1">
    <citation type="submission" date="2025-08" db="UniProtKB">
        <authorList>
            <consortium name="Ensembl"/>
        </authorList>
    </citation>
    <scope>IDENTIFICATION</scope>
</reference>
<dbReference type="OMA" id="XFRSQSP"/>
<keyword evidence="1" id="KW-0472">Membrane</keyword>
<dbReference type="InterPro" id="IPR035437">
    <property type="entry name" value="SNase_OB-fold_sf"/>
</dbReference>
<feature type="transmembrane region" description="Helical" evidence="1">
    <location>
        <begin position="183"/>
        <end position="211"/>
    </location>
</feature>
<dbReference type="InterPro" id="IPR002999">
    <property type="entry name" value="Tudor"/>
</dbReference>
<evidence type="ECO:0000259" key="2">
    <source>
        <dbReference type="PROSITE" id="PS50304"/>
    </source>
</evidence>
<dbReference type="STRING" id="28743.ENSCVAP00000014317"/>
<feature type="domain" description="Tudor" evidence="2">
    <location>
        <begin position="933"/>
        <end position="990"/>
    </location>
</feature>
<evidence type="ECO:0000313" key="4">
    <source>
        <dbReference type="Proteomes" id="UP000265020"/>
    </source>
</evidence>
<dbReference type="PROSITE" id="PS50304">
    <property type="entry name" value="TUDOR"/>
    <property type="match status" value="3"/>
</dbReference>
<dbReference type="GeneTree" id="ENSGT00940000157559"/>
<dbReference type="SUPFAM" id="SSF63748">
    <property type="entry name" value="Tudor/PWWP/MBT"/>
    <property type="match status" value="5"/>
</dbReference>
<evidence type="ECO:0000256" key="1">
    <source>
        <dbReference type="SAM" id="Phobius"/>
    </source>
</evidence>
<keyword evidence="4" id="KW-1185">Reference proteome</keyword>
<dbReference type="Gene3D" id="2.40.50.90">
    <property type="match status" value="4"/>
</dbReference>
<protein>
    <submittedName>
        <fullName evidence="3">Ring finger protein 17</fullName>
    </submittedName>
</protein>
<dbReference type="AlphaFoldDB" id="A0A3Q2D745"/>
<keyword evidence="1" id="KW-1133">Transmembrane helix</keyword>
<accession>A0A3Q2D745</accession>
<evidence type="ECO:0000313" key="3">
    <source>
        <dbReference type="Ensembl" id="ENSCVAP00000014317.1"/>
    </source>
</evidence>
<organism evidence="3 4">
    <name type="scientific">Cyprinodon variegatus</name>
    <name type="common">Sheepshead minnow</name>
    <dbReference type="NCBI Taxonomy" id="28743"/>
    <lineage>
        <taxon>Eukaryota</taxon>
        <taxon>Metazoa</taxon>
        <taxon>Chordata</taxon>
        <taxon>Craniata</taxon>
        <taxon>Vertebrata</taxon>
        <taxon>Euteleostomi</taxon>
        <taxon>Actinopterygii</taxon>
        <taxon>Neopterygii</taxon>
        <taxon>Teleostei</taxon>
        <taxon>Neoteleostei</taxon>
        <taxon>Acanthomorphata</taxon>
        <taxon>Ovalentaria</taxon>
        <taxon>Atherinomorphae</taxon>
        <taxon>Cyprinodontiformes</taxon>
        <taxon>Cyprinodontidae</taxon>
        <taxon>Cyprinodon</taxon>
    </lineage>
</organism>
<dbReference type="Gene3D" id="2.30.30.140">
    <property type="match status" value="5"/>
</dbReference>
<dbReference type="Proteomes" id="UP000265020">
    <property type="component" value="Unassembled WGS sequence"/>
</dbReference>
<feature type="domain" description="Tudor" evidence="2">
    <location>
        <begin position="495"/>
        <end position="553"/>
    </location>
</feature>